<evidence type="ECO:0008006" key="3">
    <source>
        <dbReference type="Google" id="ProtNLM"/>
    </source>
</evidence>
<evidence type="ECO:0000313" key="1">
    <source>
        <dbReference type="EMBL" id="OJD74949.1"/>
    </source>
</evidence>
<reference evidence="1 2" key="1">
    <citation type="submission" date="2016-06" db="EMBL/GenBank/DDBJ databases">
        <title>First insights into the genetic diversity and population structure of in the Bacillus cereus group bacteria from diverse marine environments.</title>
        <authorList>
            <person name="Liu Y."/>
            <person name="Lai Q."/>
            <person name="Shao Z."/>
        </authorList>
    </citation>
    <scope>NUCLEOTIDE SEQUENCE [LARGE SCALE GENOMIC DNA]</scope>
    <source>
        <strain evidence="1 2">NH24A2</strain>
    </source>
</reference>
<comment type="caution">
    <text evidence="1">The sequence shown here is derived from an EMBL/GenBank/DDBJ whole genome shotgun (WGS) entry which is preliminary data.</text>
</comment>
<proteinExistence type="predicted"/>
<dbReference type="RefSeq" id="WP_071720106.1">
    <property type="nucleotide sequence ID" value="NZ_CBCSHB010000010.1"/>
</dbReference>
<dbReference type="AlphaFoldDB" id="A0A1J9VFE6"/>
<accession>A0A1J9VFE6</accession>
<evidence type="ECO:0000313" key="2">
    <source>
        <dbReference type="Proteomes" id="UP000182788"/>
    </source>
</evidence>
<sequence length="112" mass="13266">MKYTYRIYEGPLNTLMIELPEKISLVADLLEDDIHSNHGIQYLDKVLNRELDFLEISGNSCNLEIQADYTKILHRFYEDGENTCEIETIELKNLMLVWLAEYENHLRNRDSN</sequence>
<dbReference type="EMBL" id="MAOI01000107">
    <property type="protein sequence ID" value="OJD74949.1"/>
    <property type="molecule type" value="Genomic_DNA"/>
</dbReference>
<protein>
    <recommendedName>
        <fullName evidence="3">tRNA-Val4</fullName>
    </recommendedName>
</protein>
<dbReference type="GeneID" id="87594178"/>
<name>A0A1J9VFE6_9BACI</name>
<organism evidence="1 2">
    <name type="scientific">Bacillus paramycoides</name>
    <dbReference type="NCBI Taxonomy" id="2026194"/>
    <lineage>
        <taxon>Bacteria</taxon>
        <taxon>Bacillati</taxon>
        <taxon>Bacillota</taxon>
        <taxon>Bacilli</taxon>
        <taxon>Bacillales</taxon>
        <taxon>Bacillaceae</taxon>
        <taxon>Bacillus</taxon>
        <taxon>Bacillus cereus group</taxon>
    </lineage>
</organism>
<dbReference type="Proteomes" id="UP000182788">
    <property type="component" value="Unassembled WGS sequence"/>
</dbReference>
<gene>
    <name evidence="1" type="ORF">BAU28_17455</name>
</gene>